<protein>
    <recommendedName>
        <fullName evidence="3">Cadherin-like domain-containing protein</fullName>
    </recommendedName>
</protein>
<dbReference type="EMBL" id="CP011808">
    <property type="protein sequence ID" value="AKM33291.3"/>
    <property type="molecule type" value="Genomic_DNA"/>
</dbReference>
<organism evidence="1 2">
    <name type="scientific">Pandoraea faecigallinarum</name>
    <dbReference type="NCBI Taxonomy" id="656179"/>
    <lineage>
        <taxon>Bacteria</taxon>
        <taxon>Pseudomonadati</taxon>
        <taxon>Pseudomonadota</taxon>
        <taxon>Betaproteobacteria</taxon>
        <taxon>Burkholderiales</taxon>
        <taxon>Burkholderiaceae</taxon>
        <taxon>Pandoraea</taxon>
    </lineage>
</organism>
<evidence type="ECO:0008006" key="3">
    <source>
        <dbReference type="Google" id="ProtNLM"/>
    </source>
</evidence>
<reference evidence="1" key="1">
    <citation type="submission" date="2016-06" db="EMBL/GenBank/DDBJ databases">
        <title>Complete Genome Sequence of Pandoraea faecigallinarum DSM-23572.</title>
        <authorList>
            <person name="Yong D."/>
            <person name="Ee R."/>
            <person name="Lim Y.-L."/>
            <person name="Yin W.-F."/>
            <person name="Chan K.-G."/>
        </authorList>
    </citation>
    <scope>NUCLEOTIDE SEQUENCE</scope>
    <source>
        <strain evidence="1">DSM 23572</strain>
        <plasmid evidence="1">pPF72-1</plasmid>
    </source>
</reference>
<dbReference type="AlphaFoldDB" id="A0A0H3X3E6"/>
<name>A0A0H3X3E6_9BURK</name>
<keyword evidence="1" id="KW-0614">Plasmid</keyword>
<evidence type="ECO:0000313" key="1">
    <source>
        <dbReference type="EMBL" id="AKM33291.3"/>
    </source>
</evidence>
<proteinExistence type="predicted"/>
<dbReference type="KEGG" id="pfg:AB870_24115"/>
<accession>A0A0H3X3E6</accession>
<dbReference type="Proteomes" id="UP000035651">
    <property type="component" value="Plasmid pPF72-1"/>
</dbReference>
<evidence type="ECO:0000313" key="2">
    <source>
        <dbReference type="Proteomes" id="UP000035651"/>
    </source>
</evidence>
<geneLocation type="plasmid" evidence="1 2">
    <name>pPF72-1</name>
</geneLocation>
<sequence>MAVENGEDIVYTPAATTNADVSFAYTLTNAFGTSTPIAVTVTVAAVPVPASNLQATVDANGTTDIDTNILESKITFAI</sequence>
<gene>
    <name evidence="1" type="ORF">AB870_24115</name>
</gene>
<keyword evidence="2" id="KW-1185">Reference proteome</keyword>